<protein>
    <submittedName>
        <fullName evidence="1">Lipoprotein</fullName>
    </submittedName>
</protein>
<organism evidence="1">
    <name type="scientific">human gut metagenome</name>
    <dbReference type="NCBI Taxonomy" id="408170"/>
    <lineage>
        <taxon>unclassified sequences</taxon>
        <taxon>metagenomes</taxon>
        <taxon>organismal metagenomes</taxon>
    </lineage>
</organism>
<dbReference type="AlphaFoldDB" id="K1U3P7"/>
<accession>K1U3P7</accession>
<name>K1U3P7_9ZZZZ</name>
<evidence type="ECO:0000313" key="1">
    <source>
        <dbReference type="EMBL" id="EKC66106.1"/>
    </source>
</evidence>
<sequence length="58" mass="6240">KIGDKVTDLKQNNEFPNIAVDAESKTVIVTIDGQNYTLLQEGSAFKGLQTVGLQKTGC</sequence>
<reference evidence="1" key="1">
    <citation type="journal article" date="2013" name="Environ. Microbiol.">
        <title>Microbiota from the distal guts of lean and obese adolescents exhibit partial functional redundancy besides clear differences in community structure.</title>
        <authorList>
            <person name="Ferrer M."/>
            <person name="Ruiz A."/>
            <person name="Lanza F."/>
            <person name="Haange S.B."/>
            <person name="Oberbach A."/>
            <person name="Till H."/>
            <person name="Bargiela R."/>
            <person name="Campoy C."/>
            <person name="Segura M.T."/>
            <person name="Richter M."/>
            <person name="von Bergen M."/>
            <person name="Seifert J."/>
            <person name="Suarez A."/>
        </authorList>
    </citation>
    <scope>NUCLEOTIDE SEQUENCE</scope>
</reference>
<comment type="caution">
    <text evidence="1">The sequence shown here is derived from an EMBL/GenBank/DDBJ whole genome shotgun (WGS) entry which is preliminary data.</text>
</comment>
<keyword evidence="1" id="KW-0449">Lipoprotein</keyword>
<proteinExistence type="predicted"/>
<gene>
    <name evidence="1" type="ORF">LEA_09979</name>
</gene>
<feature type="non-terminal residue" evidence="1">
    <location>
        <position position="1"/>
    </location>
</feature>
<dbReference type="EMBL" id="AJWY01006702">
    <property type="protein sequence ID" value="EKC66106.1"/>
    <property type="molecule type" value="Genomic_DNA"/>
</dbReference>